<proteinExistence type="predicted"/>
<reference evidence="2" key="1">
    <citation type="submission" date="2018-11" db="EMBL/GenBank/DDBJ databases">
        <authorList>
            <consortium name="Genoscope - CEA"/>
            <person name="William W."/>
        </authorList>
    </citation>
    <scope>NUCLEOTIDE SEQUENCE</scope>
</reference>
<dbReference type="AlphaFoldDB" id="A0A3P6A5V6"/>
<gene>
    <name evidence="2" type="ORF">BRAA02T06309Z</name>
    <name evidence="1" type="ORF">BRAPAZ1V2_A02P17400.2</name>
</gene>
<evidence type="ECO:0000313" key="1">
    <source>
        <dbReference type="EMBL" id="CAG7892788.1"/>
    </source>
</evidence>
<accession>A0A3P6A5V6</accession>
<organism evidence="2">
    <name type="scientific">Brassica campestris</name>
    <name type="common">Field mustard</name>
    <dbReference type="NCBI Taxonomy" id="3711"/>
    <lineage>
        <taxon>Eukaryota</taxon>
        <taxon>Viridiplantae</taxon>
        <taxon>Streptophyta</taxon>
        <taxon>Embryophyta</taxon>
        <taxon>Tracheophyta</taxon>
        <taxon>Spermatophyta</taxon>
        <taxon>Magnoliopsida</taxon>
        <taxon>eudicotyledons</taxon>
        <taxon>Gunneridae</taxon>
        <taxon>Pentapetalae</taxon>
        <taxon>rosids</taxon>
        <taxon>malvids</taxon>
        <taxon>Brassicales</taxon>
        <taxon>Brassicaceae</taxon>
        <taxon>Brassiceae</taxon>
        <taxon>Brassica</taxon>
    </lineage>
</organism>
<dbReference type="EMBL" id="LS974618">
    <property type="protein sequence ID" value="CAG7892788.1"/>
    <property type="molecule type" value="Genomic_DNA"/>
</dbReference>
<name>A0A3P6A5V6_BRACM</name>
<dbReference type="Gramene" id="A02p17400.2_BraZ1">
    <property type="protein sequence ID" value="A02p17400.2_BraZ1.CDS.1"/>
    <property type="gene ID" value="A02g17400.2_BraZ1"/>
</dbReference>
<evidence type="ECO:0000313" key="2">
    <source>
        <dbReference type="EMBL" id="VDC87417.1"/>
    </source>
</evidence>
<protein>
    <submittedName>
        <fullName evidence="1">Uncharacterized protein</fullName>
    </submittedName>
</protein>
<dbReference type="EMBL" id="LR031573">
    <property type="protein sequence ID" value="VDC87417.1"/>
    <property type="molecule type" value="Genomic_DNA"/>
</dbReference>
<sequence>MFPRTERARTHQINNRTGGVAPDHVKLNCVLITSILGQL</sequence>
<dbReference type="Proteomes" id="UP000694005">
    <property type="component" value="Chromosome A02"/>
</dbReference>